<feature type="transmembrane region" description="Helical" evidence="3">
    <location>
        <begin position="15"/>
        <end position="38"/>
    </location>
</feature>
<keyword evidence="3" id="KW-0812">Transmembrane</keyword>
<dbReference type="SUPFAM" id="SSF49899">
    <property type="entry name" value="Concanavalin A-like lectins/glucanases"/>
    <property type="match status" value="1"/>
</dbReference>
<evidence type="ECO:0000313" key="5">
    <source>
        <dbReference type="EMBL" id="KAK3757889.1"/>
    </source>
</evidence>
<dbReference type="PROSITE" id="PS51304">
    <property type="entry name" value="GALECTIN"/>
    <property type="match status" value="1"/>
</dbReference>
<dbReference type="InterPro" id="IPR013320">
    <property type="entry name" value="ConA-like_dom_sf"/>
</dbReference>
<dbReference type="Proteomes" id="UP001283361">
    <property type="component" value="Unassembled WGS sequence"/>
</dbReference>
<dbReference type="AlphaFoldDB" id="A0AAE1D5A5"/>
<dbReference type="EMBL" id="JAWDGP010005314">
    <property type="protein sequence ID" value="KAK3757889.1"/>
    <property type="molecule type" value="Genomic_DNA"/>
</dbReference>
<keyword evidence="1 2" id="KW-0430">Lectin</keyword>
<dbReference type="CDD" id="cd00070">
    <property type="entry name" value="GLECT"/>
    <property type="match status" value="1"/>
</dbReference>
<evidence type="ECO:0000313" key="6">
    <source>
        <dbReference type="Proteomes" id="UP001283361"/>
    </source>
</evidence>
<reference evidence="5" key="1">
    <citation type="journal article" date="2023" name="G3 (Bethesda)">
        <title>A reference genome for the long-term kleptoplast-retaining sea slug Elysia crispata morphotype clarki.</title>
        <authorList>
            <person name="Eastman K.E."/>
            <person name="Pendleton A.L."/>
            <person name="Shaikh M.A."/>
            <person name="Suttiyut T."/>
            <person name="Ogas R."/>
            <person name="Tomko P."/>
            <person name="Gavelis G."/>
            <person name="Widhalm J.R."/>
            <person name="Wisecaver J.H."/>
        </authorList>
    </citation>
    <scope>NUCLEOTIDE SEQUENCE</scope>
    <source>
        <strain evidence="5">ECLA1</strain>
    </source>
</reference>
<sequence>MLLTFQYLQQTQPTLYTLLFGFICSVTWLCPVSTGCSLNKIKFTSHKASPTGAACSTTTGEAAACSTLCSASSLCKLVYVTTCDAKGQCTCAFCNQLTEVDFSQADAEFFLNTQLIGVNTRQVHLAGGLVIGQPLLIMITLEDTMVSLNFMMANGHVAFMTEIRFNERSVVSNSFLGYWGAEDRNTPHFNFQFGQRRWVFCVVRSDRYELYIDRVLFKQFPHRVPPNQVVEVTIGREKSLIETFRR</sequence>
<protein>
    <recommendedName>
        <fullName evidence="2">Galectin</fullName>
    </recommendedName>
</protein>
<dbReference type="SMART" id="SM00908">
    <property type="entry name" value="Gal-bind_lectin"/>
    <property type="match status" value="1"/>
</dbReference>
<proteinExistence type="predicted"/>
<dbReference type="GO" id="GO:0030246">
    <property type="term" value="F:carbohydrate binding"/>
    <property type="evidence" value="ECO:0007669"/>
    <property type="project" value="UniProtKB-UniRule"/>
</dbReference>
<dbReference type="InterPro" id="IPR001079">
    <property type="entry name" value="Galectin_CRD"/>
</dbReference>
<comment type="caution">
    <text evidence="5">The sequence shown here is derived from an EMBL/GenBank/DDBJ whole genome shotgun (WGS) entry which is preliminary data.</text>
</comment>
<name>A0AAE1D5A5_9GAST</name>
<keyword evidence="6" id="KW-1185">Reference proteome</keyword>
<evidence type="ECO:0000256" key="2">
    <source>
        <dbReference type="RuleBase" id="RU102079"/>
    </source>
</evidence>
<feature type="domain" description="Galectin" evidence="4">
    <location>
        <begin position="121"/>
        <end position="246"/>
    </location>
</feature>
<keyword evidence="3" id="KW-0472">Membrane</keyword>
<keyword evidence="3" id="KW-1133">Transmembrane helix</keyword>
<evidence type="ECO:0000256" key="3">
    <source>
        <dbReference type="SAM" id="Phobius"/>
    </source>
</evidence>
<dbReference type="Pfam" id="PF00337">
    <property type="entry name" value="Gal-bind_lectin"/>
    <property type="match status" value="1"/>
</dbReference>
<dbReference type="SMART" id="SM00276">
    <property type="entry name" value="GLECT"/>
    <property type="match status" value="1"/>
</dbReference>
<organism evidence="5 6">
    <name type="scientific">Elysia crispata</name>
    <name type="common">lettuce slug</name>
    <dbReference type="NCBI Taxonomy" id="231223"/>
    <lineage>
        <taxon>Eukaryota</taxon>
        <taxon>Metazoa</taxon>
        <taxon>Spiralia</taxon>
        <taxon>Lophotrochozoa</taxon>
        <taxon>Mollusca</taxon>
        <taxon>Gastropoda</taxon>
        <taxon>Heterobranchia</taxon>
        <taxon>Euthyneura</taxon>
        <taxon>Panpulmonata</taxon>
        <taxon>Sacoglossa</taxon>
        <taxon>Placobranchoidea</taxon>
        <taxon>Plakobranchidae</taxon>
        <taxon>Elysia</taxon>
    </lineage>
</organism>
<evidence type="ECO:0000259" key="4">
    <source>
        <dbReference type="PROSITE" id="PS51304"/>
    </source>
</evidence>
<dbReference type="Gene3D" id="2.60.120.200">
    <property type="match status" value="1"/>
</dbReference>
<accession>A0AAE1D5A5</accession>
<evidence type="ECO:0000256" key="1">
    <source>
        <dbReference type="ARBA" id="ARBA00022734"/>
    </source>
</evidence>
<gene>
    <name evidence="5" type="ORF">RRG08_048484</name>
</gene>